<keyword evidence="3" id="KW-1185">Reference proteome</keyword>
<evidence type="ECO:0000313" key="3">
    <source>
        <dbReference type="Proteomes" id="UP000249799"/>
    </source>
</evidence>
<name>A0A2Z4FPV8_9DELT</name>
<keyword evidence="1" id="KW-1133">Transmembrane helix</keyword>
<dbReference type="Proteomes" id="UP000249799">
    <property type="component" value="Chromosome"/>
</dbReference>
<sequence length="206" mass="22355">MKFFYEEFAKTAGILPEDVAVYGAIFGMLLVVIGLILLPKLLAALRMPDGGELRLSPTLAEDVLDFDLSEIYQRSLALDAQLFNAKHDLSQGVITTLSGADARPQVGATGSTLGRALRKWAVRAQAERFARRAGRARPPQKNEPPAAEARLERMNQVLDEALSLDATSSDIYQVLDELTCEVETARRQMDARAAGDDIARGPAGAD</sequence>
<accession>A0A2Z4FPV8</accession>
<keyword evidence="1" id="KW-0472">Membrane</keyword>
<gene>
    <name evidence="2" type="ORF">DN745_17015</name>
</gene>
<protein>
    <submittedName>
        <fullName evidence="2">Uncharacterized protein</fullName>
    </submittedName>
</protein>
<dbReference type="RefSeq" id="WP_111336722.1">
    <property type="nucleotide sequence ID" value="NZ_CP030032.1"/>
</dbReference>
<dbReference type="AlphaFoldDB" id="A0A2Z4FPV8"/>
<feature type="transmembrane region" description="Helical" evidence="1">
    <location>
        <begin position="20"/>
        <end position="38"/>
    </location>
</feature>
<dbReference type="KEGG" id="bsed:DN745_17015"/>
<evidence type="ECO:0000256" key="1">
    <source>
        <dbReference type="SAM" id="Phobius"/>
    </source>
</evidence>
<organism evidence="2 3">
    <name type="scientific">Bradymonas sediminis</name>
    <dbReference type="NCBI Taxonomy" id="1548548"/>
    <lineage>
        <taxon>Bacteria</taxon>
        <taxon>Deltaproteobacteria</taxon>
        <taxon>Bradymonadales</taxon>
        <taxon>Bradymonadaceae</taxon>
        <taxon>Bradymonas</taxon>
    </lineage>
</organism>
<dbReference type="EMBL" id="CP030032">
    <property type="protein sequence ID" value="AWV90932.1"/>
    <property type="molecule type" value="Genomic_DNA"/>
</dbReference>
<keyword evidence="1" id="KW-0812">Transmembrane</keyword>
<proteinExistence type="predicted"/>
<evidence type="ECO:0000313" key="2">
    <source>
        <dbReference type="EMBL" id="AWV90932.1"/>
    </source>
</evidence>
<reference evidence="2 3" key="1">
    <citation type="submission" date="2018-06" db="EMBL/GenBank/DDBJ databases">
        <title>Lujinxingia sediminis gen. nov. sp. nov., a new facultative anaerobic member of the class Deltaproteobacteria, and proposal of Lujinxingaceae fam. nov.</title>
        <authorList>
            <person name="Guo L.-Y."/>
            <person name="Li C.-M."/>
            <person name="Wang S."/>
            <person name="Du Z.-J."/>
        </authorList>
    </citation>
    <scope>NUCLEOTIDE SEQUENCE [LARGE SCALE GENOMIC DNA]</scope>
    <source>
        <strain evidence="2 3">FA350</strain>
    </source>
</reference>